<reference evidence="1 2" key="2">
    <citation type="journal article" date="2022" name="Mol. Ecol. Resour.">
        <title>The genomes of chicory, endive, great burdock and yacon provide insights into Asteraceae paleo-polyploidization history and plant inulin production.</title>
        <authorList>
            <person name="Fan W."/>
            <person name="Wang S."/>
            <person name="Wang H."/>
            <person name="Wang A."/>
            <person name="Jiang F."/>
            <person name="Liu H."/>
            <person name="Zhao H."/>
            <person name="Xu D."/>
            <person name="Zhang Y."/>
        </authorList>
    </citation>
    <scope>NUCLEOTIDE SEQUENCE [LARGE SCALE GENOMIC DNA]</scope>
    <source>
        <strain evidence="2">cv. Yunnan</strain>
        <tissue evidence="1">Leaves</tissue>
    </source>
</reference>
<gene>
    <name evidence="1" type="ORF">L1987_23984</name>
</gene>
<proteinExistence type="predicted"/>
<protein>
    <submittedName>
        <fullName evidence="1">Uncharacterized protein</fullName>
    </submittedName>
</protein>
<accession>A0ACB9IIF3</accession>
<name>A0ACB9IIF3_9ASTR</name>
<evidence type="ECO:0000313" key="1">
    <source>
        <dbReference type="EMBL" id="KAI3808043.1"/>
    </source>
</evidence>
<organism evidence="1 2">
    <name type="scientific">Smallanthus sonchifolius</name>
    <dbReference type="NCBI Taxonomy" id="185202"/>
    <lineage>
        <taxon>Eukaryota</taxon>
        <taxon>Viridiplantae</taxon>
        <taxon>Streptophyta</taxon>
        <taxon>Embryophyta</taxon>
        <taxon>Tracheophyta</taxon>
        <taxon>Spermatophyta</taxon>
        <taxon>Magnoliopsida</taxon>
        <taxon>eudicotyledons</taxon>
        <taxon>Gunneridae</taxon>
        <taxon>Pentapetalae</taxon>
        <taxon>asterids</taxon>
        <taxon>campanulids</taxon>
        <taxon>Asterales</taxon>
        <taxon>Asteraceae</taxon>
        <taxon>Asteroideae</taxon>
        <taxon>Heliantheae alliance</taxon>
        <taxon>Millerieae</taxon>
        <taxon>Smallanthus</taxon>
    </lineage>
</organism>
<keyword evidence="2" id="KW-1185">Reference proteome</keyword>
<reference evidence="2" key="1">
    <citation type="journal article" date="2022" name="Mol. Ecol. Resour.">
        <title>The genomes of chicory, endive, great burdock and yacon provide insights into Asteraceae palaeo-polyploidization history and plant inulin production.</title>
        <authorList>
            <person name="Fan W."/>
            <person name="Wang S."/>
            <person name="Wang H."/>
            <person name="Wang A."/>
            <person name="Jiang F."/>
            <person name="Liu H."/>
            <person name="Zhao H."/>
            <person name="Xu D."/>
            <person name="Zhang Y."/>
        </authorList>
    </citation>
    <scope>NUCLEOTIDE SEQUENCE [LARGE SCALE GENOMIC DNA]</scope>
    <source>
        <strain evidence="2">cv. Yunnan</strain>
    </source>
</reference>
<dbReference type="Proteomes" id="UP001056120">
    <property type="component" value="Linkage Group LG08"/>
</dbReference>
<comment type="caution">
    <text evidence="1">The sequence shown here is derived from an EMBL/GenBank/DDBJ whole genome shotgun (WGS) entry which is preliminary data.</text>
</comment>
<evidence type="ECO:0000313" key="2">
    <source>
        <dbReference type="Proteomes" id="UP001056120"/>
    </source>
</evidence>
<sequence>MFIIGNDQTIYDFTCVENVAHAFICAEATLTTHMLIISEKTDIKLHSKYCHTLELITALQLSVIFNTRQSCHSRG</sequence>
<dbReference type="EMBL" id="CM042025">
    <property type="protein sequence ID" value="KAI3808043.1"/>
    <property type="molecule type" value="Genomic_DNA"/>
</dbReference>